<dbReference type="Proteomes" id="UP001285154">
    <property type="component" value="Unassembled WGS sequence"/>
</dbReference>
<sequence>MMLNDKPQLIYQLDPFLGWLESYMLHRGPRITVTERSVSFFQALMRCARAKGHIPSSGRFEMIDTVTDGFMVPSKTAKCNAGMNMLLMTVFNELLTDTEPHIELHEFCRHMIEALELGMLVSKRGKNYRFTSSAELTKAEGVRIDVTMPAQMREAVDPLY</sequence>
<proteinExistence type="predicted"/>
<evidence type="ECO:0000313" key="2">
    <source>
        <dbReference type="Proteomes" id="UP001285154"/>
    </source>
</evidence>
<gene>
    <name evidence="1" type="ORF">RFM42_17585</name>
</gene>
<dbReference type="RefSeq" id="WP_320249102.1">
    <property type="nucleotide sequence ID" value="NZ_JAVIIQ010000006.1"/>
</dbReference>
<keyword evidence="2" id="KW-1185">Reference proteome</keyword>
<protein>
    <submittedName>
        <fullName evidence="1">Uncharacterized protein</fullName>
    </submittedName>
</protein>
<evidence type="ECO:0000313" key="1">
    <source>
        <dbReference type="EMBL" id="MDX8532804.1"/>
    </source>
</evidence>
<name>A0ABU5A527_9HYPH</name>
<comment type="caution">
    <text evidence="1">The sequence shown here is derived from an EMBL/GenBank/DDBJ whole genome shotgun (WGS) entry which is preliminary data.</text>
</comment>
<dbReference type="EMBL" id="JAVIIQ010000006">
    <property type="protein sequence ID" value="MDX8532804.1"/>
    <property type="molecule type" value="Genomic_DNA"/>
</dbReference>
<organism evidence="1 2">
    <name type="scientific">Mesorhizobium vachelliae</name>
    <dbReference type="NCBI Taxonomy" id="3072309"/>
    <lineage>
        <taxon>Bacteria</taxon>
        <taxon>Pseudomonadati</taxon>
        <taxon>Pseudomonadota</taxon>
        <taxon>Alphaproteobacteria</taxon>
        <taxon>Hyphomicrobiales</taxon>
        <taxon>Phyllobacteriaceae</taxon>
        <taxon>Mesorhizobium</taxon>
    </lineage>
</organism>
<accession>A0ABU5A527</accession>
<reference evidence="1 2" key="1">
    <citation type="submission" date="2023-08" db="EMBL/GenBank/DDBJ databases">
        <title>Implementing the SeqCode for naming new Mesorhizobium species isolated from Vachellia karroo root nodules.</title>
        <authorList>
            <person name="Van Lill M."/>
        </authorList>
    </citation>
    <scope>NUCLEOTIDE SEQUENCE [LARGE SCALE GENOMIC DNA]</scope>
    <source>
        <strain evidence="1 2">VK25D</strain>
    </source>
</reference>